<evidence type="ECO:0000313" key="13">
    <source>
        <dbReference type="Proteomes" id="UP000233778"/>
    </source>
</evidence>
<dbReference type="KEGG" id="serq:CWC46_06555"/>
<feature type="transmembrane region" description="Helical" evidence="7">
    <location>
        <begin position="12"/>
        <end position="31"/>
    </location>
</feature>
<evidence type="ECO:0000313" key="12">
    <source>
        <dbReference type="Proteomes" id="UP000017700"/>
    </source>
</evidence>
<dbReference type="Gene3D" id="1.10.287.950">
    <property type="entry name" value="Methyl-accepting chemotaxis protein"/>
    <property type="match status" value="1"/>
</dbReference>
<reference evidence="10 13" key="3">
    <citation type="submission" date="2017-11" db="EMBL/GenBank/DDBJ databases">
        <title>Complete genome sequence of Serratia sp. ATCC 39006 LacA.</title>
        <authorList>
            <person name="Hampton H.G."/>
            <person name="Jackson S.A."/>
            <person name="Jauregui R."/>
            <person name="Poulter G.T.M."/>
            <person name="Salmond G.P.C."/>
            <person name="Fineran P.C."/>
        </authorList>
    </citation>
    <scope>NUCLEOTIDE SEQUENCE [LARGE SCALE GENOMIC DNA]</scope>
    <source>
        <strain evidence="10 13">ATCC 39006</strain>
    </source>
</reference>
<keyword evidence="12" id="KW-1185">Reference proteome</keyword>
<dbReference type="PRINTS" id="PR00260">
    <property type="entry name" value="CHEMTRNSDUCR"/>
</dbReference>
<dbReference type="InterPro" id="IPR024478">
    <property type="entry name" value="HlyB_4HB_MCP"/>
</dbReference>
<dbReference type="PANTHER" id="PTHR43531">
    <property type="entry name" value="PROTEIN ICFG"/>
    <property type="match status" value="1"/>
</dbReference>
<dbReference type="OrthoDB" id="9765776at2"/>
<reference evidence="11" key="4">
    <citation type="submission" date="2017-11" db="EMBL/GenBank/DDBJ databases">
        <title>Complete genome sequence of Serratia sp. ATCC 39006.</title>
        <authorList>
            <person name="Hampton H.G."/>
            <person name="Jackson S.A."/>
            <person name="Jauregui R."/>
            <person name="Poulter G.T.M."/>
            <person name="Salmond G.P.C."/>
            <person name="Fineran P.C."/>
        </authorList>
    </citation>
    <scope>NUCLEOTIDE SEQUENCE</scope>
    <source>
        <strain evidence="11">ATCC 39006</strain>
    </source>
</reference>
<name>A0A2I5T4L4_SERS3</name>
<evidence type="ECO:0000313" key="11">
    <source>
        <dbReference type="EMBL" id="AUH03826.1"/>
    </source>
</evidence>
<dbReference type="AlphaFoldDB" id="A0A2I5T4L4"/>
<dbReference type="InterPro" id="IPR004089">
    <property type="entry name" value="MCPsignal_dom"/>
</dbReference>
<comment type="subcellular location">
    <subcellularLocation>
        <location evidence="1">Membrane</location>
    </subcellularLocation>
</comment>
<reference evidence="11 12" key="1">
    <citation type="journal article" date="2013" name="Genome Announc.">
        <title>Draft genome sequence of Serratia sp. strain ATCC 39006, a model bacterium for analysis of the biosynthesis and regulation of prodigiosin, a carbapenem, and gas vesicles.</title>
        <authorList>
            <person name="Fineran P.C."/>
            <person name="Iglesias Cans M.C."/>
            <person name="Ramsay J.P."/>
            <person name="Wilf N.M."/>
            <person name="Cossyleon D."/>
            <person name="McNeil M.B."/>
            <person name="Williamson N.R."/>
            <person name="Monson R.E."/>
            <person name="Becher S.A."/>
            <person name="Stanton J.A."/>
            <person name="Brugger K."/>
            <person name="Brown S.D."/>
            <person name="Salmond G.P."/>
        </authorList>
    </citation>
    <scope>NUCLEOTIDE SEQUENCE [LARGE SCALE GENOMIC DNA]</scope>
    <source>
        <strain evidence="11">ATCC 39006</strain>
        <strain evidence="12">ATCC 39006 / SC 11482</strain>
    </source>
</reference>
<evidence type="ECO:0000256" key="5">
    <source>
        <dbReference type="PROSITE-ProRule" id="PRU00284"/>
    </source>
</evidence>
<reference evidence="11" key="2">
    <citation type="submission" date="2013-09" db="EMBL/GenBank/DDBJ databases">
        <authorList>
            <person name="Wang G."/>
            <person name="Yang Y."/>
            <person name="Su Y."/>
        </authorList>
    </citation>
    <scope>NUCLEOTIDE SEQUENCE</scope>
    <source>
        <strain evidence="11">ATCC 39006</strain>
    </source>
</reference>
<feature type="domain" description="HAMP" evidence="9">
    <location>
        <begin position="215"/>
        <end position="267"/>
    </location>
</feature>
<dbReference type="RefSeq" id="WP_021017055.1">
    <property type="nucleotide sequence ID" value="NZ_CP025084.1"/>
</dbReference>
<dbReference type="InterPro" id="IPR051310">
    <property type="entry name" value="MCP_chemotaxis"/>
</dbReference>
<dbReference type="SMART" id="SM00283">
    <property type="entry name" value="MA"/>
    <property type="match status" value="1"/>
</dbReference>
<dbReference type="SMART" id="SM00304">
    <property type="entry name" value="HAMP"/>
    <property type="match status" value="1"/>
</dbReference>
<evidence type="ECO:0000256" key="2">
    <source>
        <dbReference type="ARBA" id="ARBA00022500"/>
    </source>
</evidence>
<dbReference type="PANTHER" id="PTHR43531:SF5">
    <property type="entry name" value="METHYL-ACCEPTING CHEMOTAXIS PROTEIN III"/>
    <property type="match status" value="1"/>
</dbReference>
<feature type="region of interest" description="Disordered" evidence="6">
    <location>
        <begin position="285"/>
        <end position="309"/>
    </location>
</feature>
<evidence type="ECO:0000256" key="1">
    <source>
        <dbReference type="ARBA" id="ARBA00004370"/>
    </source>
</evidence>
<protein>
    <submittedName>
        <fullName evidence="11">Methyl-accepting chemotaxis protein</fullName>
    </submittedName>
</protein>
<dbReference type="FunFam" id="1.10.287.950:FF:000001">
    <property type="entry name" value="Methyl-accepting chemotaxis sensory transducer"/>
    <property type="match status" value="1"/>
</dbReference>
<accession>A0A2I5T4L4</accession>
<keyword evidence="7" id="KW-1133">Transmembrane helix</keyword>
<gene>
    <name evidence="10" type="ORF">CWC46_06555</name>
    <name evidence="11" type="ORF">Ser39006_006560</name>
</gene>
<keyword evidence="2" id="KW-0145">Chemotaxis</keyword>
<feature type="domain" description="Methyl-accepting transducer" evidence="8">
    <location>
        <begin position="272"/>
        <end position="501"/>
    </location>
</feature>
<keyword evidence="7" id="KW-0812">Transmembrane</keyword>
<dbReference type="Pfam" id="PF12729">
    <property type="entry name" value="4HB_MCP_1"/>
    <property type="match status" value="1"/>
</dbReference>
<evidence type="ECO:0000256" key="6">
    <source>
        <dbReference type="SAM" id="MobiDB-lite"/>
    </source>
</evidence>
<dbReference type="InterPro" id="IPR004090">
    <property type="entry name" value="Chemotax_Me-accpt_rcpt"/>
</dbReference>
<dbReference type="InterPro" id="IPR003660">
    <property type="entry name" value="HAMP_dom"/>
</dbReference>
<organism evidence="11 12">
    <name type="scientific">Serratia sp. (strain ATCC 39006)</name>
    <name type="common">Prodigiosinella confusarubida</name>
    <dbReference type="NCBI Taxonomy" id="104623"/>
    <lineage>
        <taxon>Bacteria</taxon>
        <taxon>Pseudomonadati</taxon>
        <taxon>Pseudomonadota</taxon>
        <taxon>Gammaproteobacteria</taxon>
        <taxon>Enterobacterales</taxon>
        <taxon>Pectobacteriaceae</taxon>
        <taxon>Prodigiosinella</taxon>
    </lineage>
</organism>
<evidence type="ECO:0000259" key="8">
    <source>
        <dbReference type="PROSITE" id="PS50111"/>
    </source>
</evidence>
<dbReference type="PROSITE" id="PS50111">
    <property type="entry name" value="CHEMOTAXIS_TRANSDUC_2"/>
    <property type="match status" value="1"/>
</dbReference>
<dbReference type="GO" id="GO:0004888">
    <property type="term" value="F:transmembrane signaling receptor activity"/>
    <property type="evidence" value="ECO:0007669"/>
    <property type="project" value="InterPro"/>
</dbReference>
<feature type="transmembrane region" description="Helical" evidence="7">
    <location>
        <begin position="193"/>
        <end position="211"/>
    </location>
</feature>
<dbReference type="STRING" id="104623.Ser39006_03795"/>
<dbReference type="Proteomes" id="UP000017700">
    <property type="component" value="Chromosome"/>
</dbReference>
<dbReference type="KEGG" id="sera:Ser39006_006560"/>
<evidence type="ECO:0000256" key="4">
    <source>
        <dbReference type="ARBA" id="ARBA00029447"/>
    </source>
</evidence>
<dbReference type="Proteomes" id="UP000233778">
    <property type="component" value="Chromosome"/>
</dbReference>
<dbReference type="CDD" id="cd19411">
    <property type="entry name" value="MCP2201-like_sensor"/>
    <property type="match status" value="1"/>
</dbReference>
<comment type="similarity">
    <text evidence="4">Belongs to the methyl-accepting chemotaxis (MCP) protein family.</text>
</comment>
<dbReference type="CDD" id="cd11386">
    <property type="entry name" value="MCP_signal"/>
    <property type="match status" value="1"/>
</dbReference>
<dbReference type="CDD" id="cd06225">
    <property type="entry name" value="HAMP"/>
    <property type="match status" value="1"/>
</dbReference>
<sequence>MHLSNWRIGYRLSAGFTFLVMMLFIVSMISIKKLSDFHDSALDIVTVLYPQTVDSNELISDVNSGVQVFQQLMLLSEQEKIKSTVDSIADISKNISQLMDKLENSANNSHDTQSLQMLKNIRRIRADFLTSGQTISSQILAGNREAALNEFNSHLYPVQSEYRKAVHQLVDHQDDMMSATVDVMAKIYSETRWVLLGIFAICAALGAWIAWSMTHSVTRPIHQALEVADKVSQGDLTSTIVAVHKDETGMLLQSLDHMNASLRQIVGQVRDGAETISTAASQIAAGNQDLSARTEEQASSLEQTASSMEELTSTIKNTADNTHQATEISNKASSAAQRSSEVMHSVTQKMRGIRDSSQRMAEIIGVIDGIAFQTNILALNAAVEAARAGEQGRGFAVVAGEVRSLAQRSATAAKEIKELIDDSVDNIQDGMQLVDTAEETMNGLAAHVQDVNHIISEISQASREQSDGINQINIAVGQIDTTTQQNAALVEESASAALSLQSQAAMLAEAVSAFKLHISQAESERFQYASQQSPMLTPALPAGRISTMSKGKDTAASSAGEWTSF</sequence>
<dbReference type="Pfam" id="PF00672">
    <property type="entry name" value="HAMP"/>
    <property type="match status" value="1"/>
</dbReference>
<evidence type="ECO:0000256" key="3">
    <source>
        <dbReference type="ARBA" id="ARBA00023224"/>
    </source>
</evidence>
<dbReference type="Pfam" id="PF00015">
    <property type="entry name" value="MCPsignal"/>
    <property type="match status" value="1"/>
</dbReference>
<evidence type="ECO:0000313" key="10">
    <source>
        <dbReference type="EMBL" id="AUG99508.1"/>
    </source>
</evidence>
<keyword evidence="3 5" id="KW-0807">Transducer</keyword>
<feature type="region of interest" description="Disordered" evidence="6">
    <location>
        <begin position="322"/>
        <end position="344"/>
    </location>
</feature>
<dbReference type="SUPFAM" id="SSF58104">
    <property type="entry name" value="Methyl-accepting chemotaxis protein (MCP) signaling domain"/>
    <property type="match status" value="1"/>
</dbReference>
<proteinExistence type="inferred from homology"/>
<dbReference type="GO" id="GO:0005886">
    <property type="term" value="C:plasma membrane"/>
    <property type="evidence" value="ECO:0007669"/>
    <property type="project" value="TreeGrafter"/>
</dbReference>
<dbReference type="PROSITE" id="PS50885">
    <property type="entry name" value="HAMP"/>
    <property type="match status" value="1"/>
</dbReference>
<evidence type="ECO:0000259" key="9">
    <source>
        <dbReference type="PROSITE" id="PS50885"/>
    </source>
</evidence>
<evidence type="ECO:0000256" key="7">
    <source>
        <dbReference type="SAM" id="Phobius"/>
    </source>
</evidence>
<dbReference type="GO" id="GO:0006935">
    <property type="term" value="P:chemotaxis"/>
    <property type="evidence" value="ECO:0007669"/>
    <property type="project" value="UniProtKB-KW"/>
</dbReference>
<dbReference type="InterPro" id="IPR047347">
    <property type="entry name" value="YvaQ-like_sensor"/>
</dbReference>
<dbReference type="EMBL" id="CP025084">
    <property type="protein sequence ID" value="AUH03826.1"/>
    <property type="molecule type" value="Genomic_DNA"/>
</dbReference>
<dbReference type="EMBL" id="CP025085">
    <property type="protein sequence ID" value="AUG99508.1"/>
    <property type="molecule type" value="Genomic_DNA"/>
</dbReference>
<dbReference type="GO" id="GO:0007165">
    <property type="term" value="P:signal transduction"/>
    <property type="evidence" value="ECO:0007669"/>
    <property type="project" value="UniProtKB-KW"/>
</dbReference>
<keyword evidence="7" id="KW-0472">Membrane</keyword>